<keyword evidence="2" id="KW-1185">Reference proteome</keyword>
<dbReference type="AlphaFoldDB" id="A0AAN9LFT4"/>
<evidence type="ECO:0000313" key="2">
    <source>
        <dbReference type="Proteomes" id="UP001374584"/>
    </source>
</evidence>
<gene>
    <name evidence="1" type="ORF">VNO80_30307</name>
</gene>
<organism evidence="1 2">
    <name type="scientific">Phaseolus coccineus</name>
    <name type="common">Scarlet runner bean</name>
    <name type="synonym">Phaseolus multiflorus</name>
    <dbReference type="NCBI Taxonomy" id="3886"/>
    <lineage>
        <taxon>Eukaryota</taxon>
        <taxon>Viridiplantae</taxon>
        <taxon>Streptophyta</taxon>
        <taxon>Embryophyta</taxon>
        <taxon>Tracheophyta</taxon>
        <taxon>Spermatophyta</taxon>
        <taxon>Magnoliopsida</taxon>
        <taxon>eudicotyledons</taxon>
        <taxon>Gunneridae</taxon>
        <taxon>Pentapetalae</taxon>
        <taxon>rosids</taxon>
        <taxon>fabids</taxon>
        <taxon>Fabales</taxon>
        <taxon>Fabaceae</taxon>
        <taxon>Papilionoideae</taxon>
        <taxon>50 kb inversion clade</taxon>
        <taxon>NPAAA clade</taxon>
        <taxon>indigoferoid/millettioid clade</taxon>
        <taxon>Phaseoleae</taxon>
        <taxon>Phaseolus</taxon>
    </lineage>
</organism>
<name>A0AAN9LFT4_PHACN</name>
<protein>
    <submittedName>
        <fullName evidence="1">Uncharacterized protein</fullName>
    </submittedName>
</protein>
<comment type="caution">
    <text evidence="1">The sequence shown here is derived from an EMBL/GenBank/DDBJ whole genome shotgun (WGS) entry which is preliminary data.</text>
</comment>
<sequence>MSGNEKAQGGMELNKDGFDGTVEVWDHDIYGEACSDSPRQPDHRFLSMIEVSGEDANGRMTILREDNGGGSCMPVTRHLEWKREPSLISLTIQEYHICTRAKVKTTAVILRSGVVVMMEKKLNDETNLSKKNMGRKSDVLNGGRGLPSLVVGRRSSLEDNFQMNVVSYLRETRLTDAG</sequence>
<accession>A0AAN9LFT4</accession>
<dbReference type="Proteomes" id="UP001374584">
    <property type="component" value="Unassembled WGS sequence"/>
</dbReference>
<proteinExistence type="predicted"/>
<dbReference type="EMBL" id="JAYMYR010000011">
    <property type="protein sequence ID" value="KAK7333532.1"/>
    <property type="molecule type" value="Genomic_DNA"/>
</dbReference>
<evidence type="ECO:0000313" key="1">
    <source>
        <dbReference type="EMBL" id="KAK7333532.1"/>
    </source>
</evidence>
<reference evidence="1 2" key="1">
    <citation type="submission" date="2024-01" db="EMBL/GenBank/DDBJ databases">
        <title>The genomes of 5 underutilized Papilionoideae crops provide insights into root nodulation and disease resistanc.</title>
        <authorList>
            <person name="Jiang F."/>
        </authorList>
    </citation>
    <scope>NUCLEOTIDE SEQUENCE [LARGE SCALE GENOMIC DNA]</scope>
    <source>
        <strain evidence="1">JINMINGXINNONG_FW02</strain>
        <tissue evidence="1">Leaves</tissue>
    </source>
</reference>